<feature type="compositionally biased region" description="Gly residues" evidence="1">
    <location>
        <begin position="22"/>
        <end position="44"/>
    </location>
</feature>
<evidence type="ECO:0000256" key="1">
    <source>
        <dbReference type="SAM" id="MobiDB-lite"/>
    </source>
</evidence>
<evidence type="ECO:0000313" key="3">
    <source>
        <dbReference type="Proteomes" id="UP001501570"/>
    </source>
</evidence>
<organism evidence="2 3">
    <name type="scientific">Rugosimonospora acidiphila</name>
    <dbReference type="NCBI Taxonomy" id="556531"/>
    <lineage>
        <taxon>Bacteria</taxon>
        <taxon>Bacillati</taxon>
        <taxon>Actinomycetota</taxon>
        <taxon>Actinomycetes</taxon>
        <taxon>Micromonosporales</taxon>
        <taxon>Micromonosporaceae</taxon>
        <taxon>Rugosimonospora</taxon>
    </lineage>
</organism>
<dbReference type="Proteomes" id="UP001501570">
    <property type="component" value="Unassembled WGS sequence"/>
</dbReference>
<reference evidence="3" key="1">
    <citation type="journal article" date="2019" name="Int. J. Syst. Evol. Microbiol.">
        <title>The Global Catalogue of Microorganisms (GCM) 10K type strain sequencing project: providing services to taxonomists for standard genome sequencing and annotation.</title>
        <authorList>
            <consortium name="The Broad Institute Genomics Platform"/>
            <consortium name="The Broad Institute Genome Sequencing Center for Infectious Disease"/>
            <person name="Wu L."/>
            <person name="Ma J."/>
        </authorList>
    </citation>
    <scope>NUCLEOTIDE SEQUENCE [LARGE SCALE GENOMIC DNA]</scope>
    <source>
        <strain evidence="3">JCM 18304</strain>
    </source>
</reference>
<accession>A0ABP9S8M3</accession>
<evidence type="ECO:0008006" key="4">
    <source>
        <dbReference type="Google" id="ProtNLM"/>
    </source>
</evidence>
<keyword evidence="3" id="KW-1185">Reference proteome</keyword>
<gene>
    <name evidence="2" type="ORF">GCM10023322_51030</name>
</gene>
<comment type="caution">
    <text evidence="2">The sequence shown here is derived from an EMBL/GenBank/DDBJ whole genome shotgun (WGS) entry which is preliminary data.</text>
</comment>
<feature type="region of interest" description="Disordered" evidence="1">
    <location>
        <begin position="1"/>
        <end position="64"/>
    </location>
</feature>
<feature type="compositionally biased region" description="Low complexity" evidence="1">
    <location>
        <begin position="1"/>
        <end position="21"/>
    </location>
</feature>
<protein>
    <recommendedName>
        <fullName evidence="4">Collagen triple helix repeat-containing protein</fullName>
    </recommendedName>
</protein>
<proteinExistence type="predicted"/>
<evidence type="ECO:0000313" key="2">
    <source>
        <dbReference type="EMBL" id="GAA5192145.1"/>
    </source>
</evidence>
<sequence>MSDLGAGPSGAAVRPGPAVAGVGSGSVGAGVTGAAGEAGAGPSGVTGPVGVSGPVGATGPTGHPLVDAALDQLDRAADRPIAAQVAAYEETHRVLQQTLATIDQA</sequence>
<feature type="compositionally biased region" description="Low complexity" evidence="1">
    <location>
        <begin position="45"/>
        <end position="64"/>
    </location>
</feature>
<name>A0ABP9S8M3_9ACTN</name>
<dbReference type="EMBL" id="BAABJQ010000017">
    <property type="protein sequence ID" value="GAA5192145.1"/>
    <property type="molecule type" value="Genomic_DNA"/>
</dbReference>